<keyword evidence="6 14" id="KW-0479">Metal-binding</keyword>
<dbReference type="InterPro" id="IPR016483">
    <property type="entry name" value="UCP006404_Pept_M50_CBS"/>
</dbReference>
<dbReference type="RefSeq" id="WP_239676899.1">
    <property type="nucleotide sequence ID" value="NZ_CP070499.1"/>
</dbReference>
<evidence type="ECO:0000256" key="16">
    <source>
        <dbReference type="PIRSR" id="PIRSR006404-2"/>
    </source>
</evidence>
<feature type="transmembrane region" description="Helical" evidence="14">
    <location>
        <begin position="199"/>
        <end position="217"/>
    </location>
</feature>
<dbReference type="Proteomes" id="UP000662857">
    <property type="component" value="Chromosome"/>
</dbReference>
<feature type="binding site" evidence="16">
    <location>
        <position position="78"/>
    </location>
    <ligand>
        <name>Zn(2+)</name>
        <dbReference type="ChEBI" id="CHEBI:29105"/>
        <note>catalytic</note>
    </ligand>
</feature>
<evidence type="ECO:0000259" key="19">
    <source>
        <dbReference type="PROSITE" id="PS51371"/>
    </source>
</evidence>
<evidence type="ECO:0000256" key="8">
    <source>
        <dbReference type="ARBA" id="ARBA00022801"/>
    </source>
</evidence>
<feature type="region of interest" description="Disordered" evidence="18">
    <location>
        <begin position="383"/>
        <end position="403"/>
    </location>
</feature>
<evidence type="ECO:0000256" key="3">
    <source>
        <dbReference type="ARBA" id="ARBA00022475"/>
    </source>
</evidence>
<dbReference type="GO" id="GO:0005886">
    <property type="term" value="C:plasma membrane"/>
    <property type="evidence" value="ECO:0007669"/>
    <property type="project" value="UniProtKB-SubCell"/>
</dbReference>
<dbReference type="Gene3D" id="3.10.580.10">
    <property type="entry name" value="CBS-domain"/>
    <property type="match status" value="2"/>
</dbReference>
<keyword evidence="5 14" id="KW-0812">Transmembrane</keyword>
<feature type="domain" description="CBS" evidence="19">
    <location>
        <begin position="327"/>
        <end position="388"/>
    </location>
</feature>
<dbReference type="GO" id="GO:0006508">
    <property type="term" value="P:proteolysis"/>
    <property type="evidence" value="ECO:0007669"/>
    <property type="project" value="UniProtKB-KW"/>
</dbReference>
<dbReference type="PIRSF" id="PIRSF006404">
    <property type="entry name" value="UCP006404_Pept_M50_CBS"/>
    <property type="match status" value="1"/>
</dbReference>
<keyword evidence="10 14" id="KW-1133">Transmembrane helix</keyword>
<evidence type="ECO:0000256" key="9">
    <source>
        <dbReference type="ARBA" id="ARBA00022833"/>
    </source>
</evidence>
<feature type="transmembrane region" description="Helical" evidence="14">
    <location>
        <begin position="59"/>
        <end position="77"/>
    </location>
</feature>
<evidence type="ECO:0000256" key="10">
    <source>
        <dbReference type="ARBA" id="ARBA00022989"/>
    </source>
</evidence>
<evidence type="ECO:0000256" key="5">
    <source>
        <dbReference type="ARBA" id="ARBA00022692"/>
    </source>
</evidence>
<dbReference type="Pfam" id="PF02163">
    <property type="entry name" value="Peptidase_M50"/>
    <property type="match status" value="2"/>
</dbReference>
<feature type="transmembrane region" description="Helical" evidence="14">
    <location>
        <begin position="118"/>
        <end position="145"/>
    </location>
</feature>
<feature type="binding site" evidence="16">
    <location>
        <position position="177"/>
    </location>
    <ligand>
        <name>Zn(2+)</name>
        <dbReference type="ChEBI" id="CHEBI:29105"/>
        <note>catalytic</note>
    </ligand>
</feature>
<gene>
    <name evidence="20" type="ORF">JQS43_25385</name>
</gene>
<dbReference type="GO" id="GO:0008237">
    <property type="term" value="F:metallopeptidase activity"/>
    <property type="evidence" value="ECO:0007669"/>
    <property type="project" value="UniProtKB-UniRule"/>
</dbReference>
<evidence type="ECO:0000256" key="12">
    <source>
        <dbReference type="ARBA" id="ARBA00023122"/>
    </source>
</evidence>
<evidence type="ECO:0000313" key="20">
    <source>
        <dbReference type="EMBL" id="QSB14743.1"/>
    </source>
</evidence>
<comment type="subcellular location">
    <subcellularLocation>
        <location evidence="1 14">Cell membrane</location>
        <topology evidence="1 14">Multi-pass membrane protein</topology>
    </subcellularLocation>
</comment>
<evidence type="ECO:0000256" key="18">
    <source>
        <dbReference type="SAM" id="MobiDB-lite"/>
    </source>
</evidence>
<evidence type="ECO:0000313" key="21">
    <source>
        <dbReference type="Proteomes" id="UP000662857"/>
    </source>
</evidence>
<evidence type="ECO:0000256" key="17">
    <source>
        <dbReference type="PROSITE-ProRule" id="PRU00703"/>
    </source>
</evidence>
<dbReference type="Pfam" id="PF00571">
    <property type="entry name" value="CBS"/>
    <property type="match status" value="2"/>
</dbReference>
<sequence>MANRAATGGEQVRQSIRFGRIAGIPIGSHWSVLVIMLLLVWLLALTILPASAPGEPAGLYWLLAVLAAVLFMAALLAHELAHALVARHYGVRVRAITLWLLGGVSELDGRAPHARGDLFIALAGPIVSIAAAGGFAVLAAGASLIGLDPLVVAALVWLAIVNVVLGVFNMLPAAPLDGGRVLAAALWGLGLDRAAAQRVAARAGMVFGAILIAAGLAQVIVLAWLGGLWLALIGWFLITAAGAETAGTRLRETVGDLRVADVMTTPAVAGYAHQTLDDFAARVAGGSPHRSYPVLDIGGRLTGVVTLAQLGRVPPARRPTTRLADVQTPRDRTAVLDPQTSLVDAAPLLLAPGHRLAPVLDREQLVGVVCSGDLTRATELASLGVRPSRQQDSPSATTEGRAE</sequence>
<evidence type="ECO:0000256" key="7">
    <source>
        <dbReference type="ARBA" id="ARBA00022737"/>
    </source>
</evidence>
<dbReference type="PANTHER" id="PTHR39188:SF3">
    <property type="entry name" value="STAGE IV SPORULATION PROTEIN FB"/>
    <property type="match status" value="1"/>
</dbReference>
<dbReference type="PANTHER" id="PTHR39188">
    <property type="entry name" value="MEMBRANE-ASSOCIATED ZINC METALLOPROTEASE M50B"/>
    <property type="match status" value="1"/>
</dbReference>
<evidence type="ECO:0000256" key="1">
    <source>
        <dbReference type="ARBA" id="ARBA00004651"/>
    </source>
</evidence>
<organism evidence="20 21">
    <name type="scientific">Natronosporangium hydrolyticum</name>
    <dbReference type="NCBI Taxonomy" id="2811111"/>
    <lineage>
        <taxon>Bacteria</taxon>
        <taxon>Bacillati</taxon>
        <taxon>Actinomycetota</taxon>
        <taxon>Actinomycetes</taxon>
        <taxon>Micromonosporales</taxon>
        <taxon>Micromonosporaceae</taxon>
        <taxon>Natronosporangium</taxon>
    </lineage>
</organism>
<dbReference type="GO" id="GO:0046872">
    <property type="term" value="F:metal ion binding"/>
    <property type="evidence" value="ECO:0007669"/>
    <property type="project" value="UniProtKB-UniRule"/>
</dbReference>
<keyword evidence="13 14" id="KW-0472">Membrane</keyword>
<dbReference type="AlphaFoldDB" id="A0A895YH79"/>
<feature type="transmembrane region" description="Helical" evidence="14">
    <location>
        <begin position="151"/>
        <end position="171"/>
    </location>
</feature>
<keyword evidence="3 14" id="KW-1003">Cell membrane</keyword>
<dbReference type="SUPFAM" id="SSF54631">
    <property type="entry name" value="CBS-domain pair"/>
    <property type="match status" value="1"/>
</dbReference>
<dbReference type="SMART" id="SM00116">
    <property type="entry name" value="CBS"/>
    <property type="match status" value="2"/>
</dbReference>
<feature type="transmembrane region" description="Helical" evidence="14">
    <location>
        <begin position="21"/>
        <end position="47"/>
    </location>
</feature>
<keyword evidence="8 14" id="KW-0378">Hydrolase</keyword>
<dbReference type="InterPro" id="IPR046342">
    <property type="entry name" value="CBS_dom_sf"/>
</dbReference>
<keyword evidence="21" id="KW-1185">Reference proteome</keyword>
<comment type="similarity">
    <text evidence="2 14">Belongs to the peptidase M50B family.</text>
</comment>
<feature type="active site" evidence="15">
    <location>
        <position position="79"/>
    </location>
</feature>
<reference evidence="20" key="1">
    <citation type="submission" date="2021-02" db="EMBL/GenBank/DDBJ databases">
        <title>Natrosporangium hydrolyticum gen. nov., sp. nov, a haloalkaliphilic actinobacterium from a soda solonchak soil.</title>
        <authorList>
            <person name="Sorokin D.Y."/>
            <person name="Khijniak T.V."/>
            <person name="Zakharycheva A.P."/>
            <person name="Boueva O.V."/>
            <person name="Ariskina E.V."/>
            <person name="Hahnke R.L."/>
            <person name="Bunk B."/>
            <person name="Sproer C."/>
            <person name="Schumann P."/>
            <person name="Evtushenko L.I."/>
            <person name="Kublanov I.V."/>
        </authorList>
    </citation>
    <scope>NUCLEOTIDE SEQUENCE</scope>
    <source>
        <strain evidence="20">DSM 106523</strain>
    </source>
</reference>
<keyword evidence="7" id="KW-0677">Repeat</keyword>
<evidence type="ECO:0000256" key="14">
    <source>
        <dbReference type="PIRNR" id="PIRNR006404"/>
    </source>
</evidence>
<evidence type="ECO:0000256" key="13">
    <source>
        <dbReference type="ARBA" id="ARBA00023136"/>
    </source>
</evidence>
<proteinExistence type="inferred from homology"/>
<keyword evidence="9 14" id="KW-0862">Zinc</keyword>
<keyword evidence="4 14" id="KW-0645">Protease</keyword>
<feature type="domain" description="CBS" evidence="19">
    <location>
        <begin position="263"/>
        <end position="320"/>
    </location>
</feature>
<feature type="compositionally biased region" description="Polar residues" evidence="18">
    <location>
        <begin position="388"/>
        <end position="403"/>
    </location>
</feature>
<dbReference type="CDD" id="cd06164">
    <property type="entry name" value="S2P-M50_SpoIVFB_CBS"/>
    <property type="match status" value="1"/>
</dbReference>
<evidence type="ECO:0000256" key="2">
    <source>
        <dbReference type="ARBA" id="ARBA00007931"/>
    </source>
</evidence>
<protein>
    <recommendedName>
        <fullName evidence="14">Zinc metalloprotease</fullName>
    </recommendedName>
</protein>
<keyword evidence="11 14" id="KW-0482">Metalloprotease</keyword>
<name>A0A895YH79_9ACTN</name>
<evidence type="ECO:0000256" key="11">
    <source>
        <dbReference type="ARBA" id="ARBA00023049"/>
    </source>
</evidence>
<comment type="cofactor">
    <cofactor evidence="14 16">
        <name>Zn(2+)</name>
        <dbReference type="ChEBI" id="CHEBI:29105"/>
    </cofactor>
    <text evidence="14 16">Binds 1 zinc ion per subunit.</text>
</comment>
<dbReference type="KEGG" id="nhy:JQS43_25385"/>
<keyword evidence="12 17" id="KW-0129">CBS domain</keyword>
<evidence type="ECO:0000256" key="4">
    <source>
        <dbReference type="ARBA" id="ARBA00022670"/>
    </source>
</evidence>
<evidence type="ECO:0000256" key="15">
    <source>
        <dbReference type="PIRSR" id="PIRSR006404-1"/>
    </source>
</evidence>
<dbReference type="InterPro" id="IPR008915">
    <property type="entry name" value="Peptidase_M50"/>
</dbReference>
<feature type="binding site" evidence="16">
    <location>
        <position position="82"/>
    </location>
    <ligand>
        <name>Zn(2+)</name>
        <dbReference type="ChEBI" id="CHEBI:29105"/>
        <note>catalytic</note>
    </ligand>
</feature>
<evidence type="ECO:0000256" key="6">
    <source>
        <dbReference type="ARBA" id="ARBA00022723"/>
    </source>
</evidence>
<dbReference type="PROSITE" id="PS51371">
    <property type="entry name" value="CBS"/>
    <property type="match status" value="2"/>
</dbReference>
<dbReference type="EMBL" id="CP070499">
    <property type="protein sequence ID" value="QSB14743.1"/>
    <property type="molecule type" value="Genomic_DNA"/>
</dbReference>
<accession>A0A895YH79</accession>
<dbReference type="InterPro" id="IPR000644">
    <property type="entry name" value="CBS_dom"/>
</dbReference>